<keyword evidence="1" id="KW-0812">Transmembrane</keyword>
<accession>A0AB36TE24</accession>
<name>A0AB36TE24_ACETH</name>
<keyword evidence="1" id="KW-0472">Membrane</keyword>
<gene>
    <name evidence="2" type="ORF">M972_11280</name>
</gene>
<dbReference type="Gene3D" id="1.25.40.10">
    <property type="entry name" value="Tetratricopeptide repeat domain"/>
    <property type="match status" value="1"/>
</dbReference>
<evidence type="ECO:0000313" key="2">
    <source>
        <dbReference type="EMBL" id="PFH01546.1"/>
    </source>
</evidence>
<dbReference type="EMBL" id="PDBW01000001">
    <property type="protein sequence ID" value="PFH01546.1"/>
    <property type="molecule type" value="Genomic_DNA"/>
</dbReference>
<sequence length="361" mass="41603">MEQNFESQDYNPGTQEHEAKRMCQNCLSPDIEEGYNVDLCADCRKKLSKRSFPLWVIIFSLIILAATVFSLVRLPSVVSTAVAFSRGEKAAKEKNYITAANEYKKVAEKYSNSTQILAKLFLAQYYNLQIDEAYDTFTIISGREEEDTELVEKVNEIFTKIKTCYYPQSNSFYTLLLEYYDDTKTLVEAVSEYLSIYPDDVCATYYLADKKVELKEYDEAEKLANDILAKYEDFYFAHLLLAEIYCEKGDYNKSVEHCNRVLADNRQNTAALGNLVRAELKLGDVKKGLELAIQTYNLDKTNPLSIANMALAYHYNNMPKERDEMFEALKNGAYKDNYTINLLTSIFNGELEWRKQVSKEN</sequence>
<protein>
    <recommendedName>
        <fullName evidence="4">Tetratricopeptide repeat protein</fullName>
    </recommendedName>
</protein>
<dbReference type="AlphaFoldDB" id="A0AB36TE24"/>
<dbReference type="GeneID" id="35804408"/>
<dbReference type="InterPro" id="IPR011990">
    <property type="entry name" value="TPR-like_helical_dom_sf"/>
</dbReference>
<evidence type="ECO:0000256" key="1">
    <source>
        <dbReference type="SAM" id="Phobius"/>
    </source>
</evidence>
<dbReference type="Proteomes" id="UP000223596">
    <property type="component" value="Unassembled WGS sequence"/>
</dbReference>
<feature type="transmembrane region" description="Helical" evidence="1">
    <location>
        <begin position="52"/>
        <end position="72"/>
    </location>
</feature>
<comment type="caution">
    <text evidence="2">The sequence shown here is derived from an EMBL/GenBank/DDBJ whole genome shotgun (WGS) entry which is preliminary data.</text>
</comment>
<dbReference type="SUPFAM" id="SSF48452">
    <property type="entry name" value="TPR-like"/>
    <property type="match status" value="1"/>
</dbReference>
<evidence type="ECO:0000313" key="3">
    <source>
        <dbReference type="Proteomes" id="UP000223596"/>
    </source>
</evidence>
<reference evidence="2 3" key="1">
    <citation type="submission" date="2017-09" db="EMBL/GenBank/DDBJ databases">
        <title>Evaluation of Pacific Biosciences Sequencing Technology to Finishing C. thermocellum Genome Sequences.</title>
        <authorList>
            <person name="Brown S."/>
        </authorList>
    </citation>
    <scope>NUCLEOTIDE SEQUENCE [LARGE SCALE GENOMIC DNA]</scope>
    <source>
        <strain evidence="2 3">AD2</strain>
    </source>
</reference>
<evidence type="ECO:0008006" key="4">
    <source>
        <dbReference type="Google" id="ProtNLM"/>
    </source>
</evidence>
<dbReference type="RefSeq" id="WP_003512826.1">
    <property type="nucleotide sequence ID" value="NZ_CP013828.1"/>
</dbReference>
<proteinExistence type="predicted"/>
<keyword evidence="1" id="KW-1133">Transmembrane helix</keyword>
<organism evidence="2 3">
    <name type="scientific">Acetivibrio thermocellus AD2</name>
    <dbReference type="NCBI Taxonomy" id="1138384"/>
    <lineage>
        <taxon>Bacteria</taxon>
        <taxon>Bacillati</taxon>
        <taxon>Bacillota</taxon>
        <taxon>Clostridia</taxon>
        <taxon>Eubacteriales</taxon>
        <taxon>Oscillospiraceae</taxon>
        <taxon>Acetivibrio</taxon>
    </lineage>
</organism>